<dbReference type="AlphaFoldDB" id="A0A7R6SVG1"/>
<keyword evidence="2" id="KW-1185">Reference proteome</keyword>
<dbReference type="Proteomes" id="UP000595332">
    <property type="component" value="Chromosome"/>
</dbReference>
<reference evidence="1 2" key="1">
    <citation type="journal article" date="2008" name="Int. J. Syst. Evol. Microbiol.">
        <title>Neptunomonas japonica sp. nov., an Osedax japonicus symbiont-like bacterium isolated from sediment adjacent to sperm whale carcasses off Kagoshima, Japan.</title>
        <authorList>
            <person name="Miyazaki M."/>
            <person name="Nogi Y."/>
            <person name="Fujiwara Y."/>
            <person name="Kawato M."/>
            <person name="Kubokawa K."/>
            <person name="Horikoshi K."/>
        </authorList>
    </citation>
    <scope>NUCLEOTIDE SEQUENCE [LARGE SCALE GENOMIC DNA]</scope>
    <source>
        <strain evidence="1 2">JAMM 1380</strain>
    </source>
</reference>
<accession>A0A7R6SVG1</accession>
<evidence type="ECO:0000313" key="2">
    <source>
        <dbReference type="Proteomes" id="UP000595332"/>
    </source>
</evidence>
<dbReference type="EMBL" id="AP014546">
    <property type="protein sequence ID" value="BBB29356.1"/>
    <property type="molecule type" value="Genomic_DNA"/>
</dbReference>
<protein>
    <submittedName>
        <fullName evidence="1">Uncharacterized protein</fullName>
    </submittedName>
</protein>
<proteinExistence type="predicted"/>
<dbReference type="RefSeq" id="WP_201349965.1">
    <property type="nucleotide sequence ID" value="NZ_AP014546.1"/>
</dbReference>
<dbReference type="KEGG" id="njp:NEJAP_1404"/>
<sequence>MKALDALKPRGAKTKALLAELQSADLSVEAAHALDLILNVPHFVVECFYPSAAGGSLNCIEPTDSFERIVIAAKENNVTALIGEHVRLSAIKRKTEQRATGFECIAFEPSNKKQEERQSRERTFDDKLKAALGVAVYGAEGVGFPILFDLMWPAEEFFIYDVKHEAYRFLTDALDQALRTAPHHDLGLIFQASVARMEDV</sequence>
<evidence type="ECO:0000313" key="1">
    <source>
        <dbReference type="EMBL" id="BBB29356.1"/>
    </source>
</evidence>
<organism evidence="1 2">
    <name type="scientific">Neptunomonas japonica JAMM 1380</name>
    <dbReference type="NCBI Taxonomy" id="1441457"/>
    <lineage>
        <taxon>Bacteria</taxon>
        <taxon>Pseudomonadati</taxon>
        <taxon>Pseudomonadota</taxon>
        <taxon>Gammaproteobacteria</taxon>
        <taxon>Oceanospirillales</taxon>
        <taxon>Oceanospirillaceae</taxon>
        <taxon>Neptunomonas</taxon>
    </lineage>
</organism>
<name>A0A7R6SVG1_9GAMM</name>
<gene>
    <name evidence="1" type="ORF">NEJAP_1404</name>
</gene>